<protein>
    <submittedName>
        <fullName evidence="2">Uncharacterized protein</fullName>
    </submittedName>
</protein>
<name>A0ABT5T8T8_9RHOB</name>
<dbReference type="RefSeq" id="WP_274352058.1">
    <property type="nucleotide sequence ID" value="NZ_JAQZSM010000007.1"/>
</dbReference>
<evidence type="ECO:0000313" key="3">
    <source>
        <dbReference type="Proteomes" id="UP001431784"/>
    </source>
</evidence>
<organism evidence="2 3">
    <name type="scientific">Roseinatronobacter alkalisoli</name>
    <dbReference type="NCBI Taxonomy" id="3028235"/>
    <lineage>
        <taxon>Bacteria</taxon>
        <taxon>Pseudomonadati</taxon>
        <taxon>Pseudomonadota</taxon>
        <taxon>Alphaproteobacteria</taxon>
        <taxon>Rhodobacterales</taxon>
        <taxon>Paracoccaceae</taxon>
        <taxon>Roseinatronobacter</taxon>
    </lineage>
</organism>
<gene>
    <name evidence="2" type="ORF">PUT78_09680</name>
</gene>
<evidence type="ECO:0000313" key="2">
    <source>
        <dbReference type="EMBL" id="MDD7971374.1"/>
    </source>
</evidence>
<sequence length="184" mass="20188">MRGRNRGSAHPHCPHSAAPHSPARAGRPDEVHLDQMAPDPFARLTLALLRWHFQNFARPDSHSWLTALRLASAQVGSRRAGGLCFDIVAIVQTLRMARATPVSFNSEACACCRVWLTPDERRLLELLEALRRGQHGQAHIIAQLLCDGVPDTALLSGMQVLLTHHAYPGSVFDPTIDPTKGDVT</sequence>
<evidence type="ECO:0000256" key="1">
    <source>
        <dbReference type="SAM" id="MobiDB-lite"/>
    </source>
</evidence>
<reference evidence="2" key="1">
    <citation type="submission" date="2023-02" db="EMBL/GenBank/DDBJ databases">
        <title>Description of Roseinatronobacter alkalisoli sp. nov., an alkaliphilic bacerium isolated from soda soil.</title>
        <authorList>
            <person name="Wei W."/>
        </authorList>
    </citation>
    <scope>NUCLEOTIDE SEQUENCE</scope>
    <source>
        <strain evidence="2">HJB301</strain>
    </source>
</reference>
<dbReference type="Proteomes" id="UP001431784">
    <property type="component" value="Unassembled WGS sequence"/>
</dbReference>
<dbReference type="EMBL" id="JAQZSM010000007">
    <property type="protein sequence ID" value="MDD7971374.1"/>
    <property type="molecule type" value="Genomic_DNA"/>
</dbReference>
<feature type="compositionally biased region" description="Low complexity" evidence="1">
    <location>
        <begin position="14"/>
        <end position="23"/>
    </location>
</feature>
<accession>A0ABT5T8T8</accession>
<feature type="compositionally biased region" description="Basic residues" evidence="1">
    <location>
        <begin position="1"/>
        <end position="13"/>
    </location>
</feature>
<comment type="caution">
    <text evidence="2">The sequence shown here is derived from an EMBL/GenBank/DDBJ whole genome shotgun (WGS) entry which is preliminary data.</text>
</comment>
<feature type="region of interest" description="Disordered" evidence="1">
    <location>
        <begin position="1"/>
        <end position="28"/>
    </location>
</feature>
<keyword evidence="3" id="KW-1185">Reference proteome</keyword>
<proteinExistence type="predicted"/>